<protein>
    <recommendedName>
        <fullName evidence="1">UvrA interaction domain-containing protein</fullName>
    </recommendedName>
</protein>
<reference evidence="2 3" key="1">
    <citation type="journal article" date="2012" name="Mol. Biol. Evol.">
        <title>Genome reduction and co-evolution between the primary and secondary bacterial symbionts of psyllids.</title>
        <authorList>
            <person name="Sloan D.B."/>
            <person name="Moran N.A."/>
        </authorList>
    </citation>
    <scope>NUCLEOTIDE SEQUENCE [LARGE SCALE GENOMIC DNA]</scope>
    <source>
        <strain evidence="2">Hcub_S</strain>
    </source>
</reference>
<dbReference type="EMBL" id="CP003547">
    <property type="protein sequence ID" value="AFP85636.1"/>
    <property type="molecule type" value="Genomic_DNA"/>
</dbReference>
<evidence type="ECO:0000313" key="3">
    <source>
        <dbReference type="Proteomes" id="UP000003937"/>
    </source>
</evidence>
<sequence>MVDHVLVQPGYKQLMLLASIIKERKVIHSKILANLLAQSYVRSRIDGEIYNLLSTSKLERQKIYY</sequence>
<dbReference type="KEGG" id="sehc:A35E_00332"/>
<dbReference type="HOGENOM" id="CLU_2847376_0_0_6"/>
<gene>
    <name evidence="2" type="ORF">A35E_00332</name>
</gene>
<evidence type="ECO:0000259" key="1">
    <source>
        <dbReference type="Pfam" id="PF17760"/>
    </source>
</evidence>
<proteinExistence type="predicted"/>
<dbReference type="InterPro" id="IPR041102">
    <property type="entry name" value="UvrA_inter"/>
</dbReference>
<name>J3VU57_9ENTR</name>
<feature type="domain" description="UvrA interaction" evidence="1">
    <location>
        <begin position="1"/>
        <end position="62"/>
    </location>
</feature>
<dbReference type="STRING" id="134287.A35E_00332"/>
<keyword evidence="3" id="KW-1185">Reference proteome</keyword>
<dbReference type="Pfam" id="PF17760">
    <property type="entry name" value="UvrA_inter"/>
    <property type="match status" value="1"/>
</dbReference>
<dbReference type="Gene3D" id="3.30.190.20">
    <property type="match status" value="1"/>
</dbReference>
<dbReference type="Proteomes" id="UP000003937">
    <property type="component" value="Chromosome"/>
</dbReference>
<organism evidence="2 3">
    <name type="scientific">secondary endosymbiont of Heteropsylla cubana</name>
    <dbReference type="NCBI Taxonomy" id="134287"/>
    <lineage>
        <taxon>Bacteria</taxon>
        <taxon>Pseudomonadati</taxon>
        <taxon>Pseudomonadota</taxon>
        <taxon>Gammaproteobacteria</taxon>
        <taxon>Enterobacterales</taxon>
        <taxon>Enterobacteriaceae</taxon>
        <taxon>aphid secondary symbionts</taxon>
    </lineage>
</organism>
<accession>J3VU57</accession>
<dbReference type="AlphaFoldDB" id="J3VU57"/>
<evidence type="ECO:0000313" key="2">
    <source>
        <dbReference type="EMBL" id="AFP85636.1"/>
    </source>
</evidence>